<comment type="caution">
    <text evidence="1">The sequence shown here is derived from an EMBL/GenBank/DDBJ whole genome shotgun (WGS) entry which is preliminary data.</text>
</comment>
<name>A0A9P6GLV7_9PLEO</name>
<dbReference type="EMBL" id="WJXW01000003">
    <property type="protein sequence ID" value="KAF9738042.1"/>
    <property type="molecule type" value="Genomic_DNA"/>
</dbReference>
<protein>
    <submittedName>
        <fullName evidence="1">Uncharacterized protein</fullName>
    </submittedName>
</protein>
<dbReference type="Proteomes" id="UP000756921">
    <property type="component" value="Unassembled WGS sequence"/>
</dbReference>
<dbReference type="AlphaFoldDB" id="A0A9P6GLV7"/>
<evidence type="ECO:0000313" key="1">
    <source>
        <dbReference type="EMBL" id="KAF9738042.1"/>
    </source>
</evidence>
<accession>A0A9P6GLV7</accession>
<organism evidence="1 2">
    <name type="scientific">Paraphaeosphaeria minitans</name>
    <dbReference type="NCBI Taxonomy" id="565426"/>
    <lineage>
        <taxon>Eukaryota</taxon>
        <taxon>Fungi</taxon>
        <taxon>Dikarya</taxon>
        <taxon>Ascomycota</taxon>
        <taxon>Pezizomycotina</taxon>
        <taxon>Dothideomycetes</taxon>
        <taxon>Pleosporomycetidae</taxon>
        <taxon>Pleosporales</taxon>
        <taxon>Massarineae</taxon>
        <taxon>Didymosphaeriaceae</taxon>
        <taxon>Paraphaeosphaeria</taxon>
    </lineage>
</organism>
<keyword evidence="2" id="KW-1185">Reference proteome</keyword>
<gene>
    <name evidence="1" type="ORF">PMIN01_03325</name>
</gene>
<evidence type="ECO:0000313" key="2">
    <source>
        <dbReference type="Proteomes" id="UP000756921"/>
    </source>
</evidence>
<proteinExistence type="predicted"/>
<sequence>MAGPKQDHMRDEGFTASTMRALRNRCITGAGVATCDRREGSCLHQVCFWKVSRSEIWGCTVCSRLIGFCVPSRCGCGSPAGTGQASHMAASIARCPCVPGILFHPSLAPDQAAGPLEKSRRQHWQHRDMGVRTGTLTLTHACSRLSVVLRVGALVV</sequence>
<reference evidence="1" key="1">
    <citation type="journal article" date="2020" name="Mol. Plant Microbe Interact.">
        <title>Genome Sequence of the Biocontrol Agent Coniothyrium minitans strain Conio (IMI 134523).</title>
        <authorList>
            <person name="Patel D."/>
            <person name="Shittu T.A."/>
            <person name="Baroncelli R."/>
            <person name="Muthumeenakshi S."/>
            <person name="Osborne T.H."/>
            <person name="Janganan T.K."/>
            <person name="Sreenivasaprasad S."/>
        </authorList>
    </citation>
    <scope>NUCLEOTIDE SEQUENCE</scope>
    <source>
        <strain evidence="1">Conio</strain>
    </source>
</reference>